<evidence type="ECO:0000313" key="2">
    <source>
        <dbReference type="Proteomes" id="UP000238390"/>
    </source>
</evidence>
<reference evidence="1 2" key="1">
    <citation type="submission" date="2018-02" db="EMBL/GenBank/DDBJ databases">
        <title>FDA/CDC Antimicrobial Resistant Isolate Bank Genome Sequencing.</title>
        <authorList>
            <person name="Benahmed F.H."/>
            <person name="Lutgring J.D."/>
            <person name="Yoo B."/>
            <person name="Machado M."/>
            <person name="Brown A."/>
            <person name="McAllister G."/>
            <person name="Perry A."/>
            <person name="Halpin A.L."/>
            <person name="Vavikolanu K."/>
            <person name="Ott S."/>
            <person name="Zhao X."/>
            <person name="Tallon L.J."/>
            <person name="Sadzewicz L."/>
            <person name="Aluvathingal J."/>
            <person name="Nadendla S."/>
            <person name="Voskania-kordi A."/>
            <person name="Simonyan V."/>
            <person name="Patel J."/>
            <person name="Shawar R.M."/>
        </authorList>
    </citation>
    <scope>NUCLEOTIDE SEQUENCE [LARGE SCALE GENOMIC DNA]</scope>
    <source>
        <strain evidence="1 2">AR_0356</strain>
    </source>
</reference>
<dbReference type="RefSeq" id="WP_034080179.1">
    <property type="nucleotide sequence ID" value="NZ_CP027169.1"/>
</dbReference>
<dbReference type="Proteomes" id="UP000238390">
    <property type="component" value="Chromosome"/>
</dbReference>
<evidence type="ECO:0000313" key="1">
    <source>
        <dbReference type="EMBL" id="AVK03974.1"/>
    </source>
</evidence>
<gene>
    <name evidence="1" type="ORF">CSB93_5823</name>
</gene>
<name>A0A2R3IPX6_9PSED</name>
<proteinExistence type="predicted"/>
<dbReference type="EMBL" id="CP027169">
    <property type="protein sequence ID" value="AVK03974.1"/>
    <property type="molecule type" value="Genomic_DNA"/>
</dbReference>
<dbReference type="Pfam" id="PF10876">
    <property type="entry name" value="Phage_TAC_9"/>
    <property type="match status" value="1"/>
</dbReference>
<dbReference type="InterPro" id="IPR020351">
    <property type="entry name" value="Phage_TAC_9"/>
</dbReference>
<keyword evidence="2" id="KW-1185">Reference proteome</keyword>
<organism evidence="1 2">
    <name type="scientific">Pseudomonas paraeruginosa</name>
    <dbReference type="NCBI Taxonomy" id="2994495"/>
    <lineage>
        <taxon>Bacteria</taxon>
        <taxon>Pseudomonadati</taxon>
        <taxon>Pseudomonadota</taxon>
        <taxon>Gammaproteobacteria</taxon>
        <taxon>Pseudomonadales</taxon>
        <taxon>Pseudomonadaceae</taxon>
        <taxon>Pseudomonas</taxon>
    </lineage>
</organism>
<dbReference type="AlphaFoldDB" id="A0A2R3IPX6"/>
<sequence>MNQEHRLTLDQVTYLMRPANALPAWNALKKAARLLQGLELGEGSESAALGAILGNLGDPVVAEVEQLVLQHINVQPQEGQAFRLADRLDTHFNQHRAHLLPLLIEGVKYQFADFFGAAMPALARVLPVQAQA</sequence>
<accession>A0A2R3IPX6</accession>
<protein>
    <submittedName>
        <fullName evidence="1">Uncharacterized protein</fullName>
    </submittedName>
</protein>